<protein>
    <submittedName>
        <fullName evidence="3">Uncharacterized protein</fullName>
    </submittedName>
</protein>
<reference evidence="3" key="2">
    <citation type="submission" date="2025-09" db="UniProtKB">
        <authorList>
            <consortium name="Ensembl"/>
        </authorList>
    </citation>
    <scope>IDENTIFICATION</scope>
</reference>
<accession>A0A8K9X431</accession>
<organism evidence="3 4">
    <name type="scientific">Oncorhynchus mykiss</name>
    <name type="common">Rainbow trout</name>
    <name type="synonym">Salmo gairdneri</name>
    <dbReference type="NCBI Taxonomy" id="8022"/>
    <lineage>
        <taxon>Eukaryota</taxon>
        <taxon>Metazoa</taxon>
        <taxon>Chordata</taxon>
        <taxon>Craniata</taxon>
        <taxon>Vertebrata</taxon>
        <taxon>Euteleostomi</taxon>
        <taxon>Actinopterygii</taxon>
        <taxon>Neopterygii</taxon>
        <taxon>Teleostei</taxon>
        <taxon>Protacanthopterygii</taxon>
        <taxon>Salmoniformes</taxon>
        <taxon>Salmonidae</taxon>
        <taxon>Salmoninae</taxon>
        <taxon>Oncorhynchus</taxon>
    </lineage>
</organism>
<keyword evidence="2" id="KW-0812">Transmembrane</keyword>
<sequence>MNKQPSKESLKDKVKGIFGLGSPRPPSKQTESKPSEFIITLDILKELHPDCGLSNRIRVANHVSDLAKAKKFEEVRDQCVVILHGHTAIRSCRVGNRRGLLFSSFLKIWFLIPCLVLTEVTSMLILYG</sequence>
<dbReference type="AlphaFoldDB" id="A0A8K9X431"/>
<feature type="compositionally biased region" description="Basic and acidic residues" evidence="1">
    <location>
        <begin position="1"/>
        <end position="15"/>
    </location>
</feature>
<evidence type="ECO:0000256" key="2">
    <source>
        <dbReference type="SAM" id="Phobius"/>
    </source>
</evidence>
<feature type="region of interest" description="Disordered" evidence="1">
    <location>
        <begin position="1"/>
        <end position="33"/>
    </location>
</feature>
<proteinExistence type="predicted"/>
<evidence type="ECO:0000313" key="4">
    <source>
        <dbReference type="Proteomes" id="UP000694395"/>
    </source>
</evidence>
<evidence type="ECO:0000313" key="3">
    <source>
        <dbReference type="Ensembl" id="ENSOMYP00000127558.1"/>
    </source>
</evidence>
<keyword evidence="4" id="KW-1185">Reference proteome</keyword>
<evidence type="ECO:0000256" key="1">
    <source>
        <dbReference type="SAM" id="MobiDB-lite"/>
    </source>
</evidence>
<name>A0A8K9X431_ONCMY</name>
<dbReference type="GeneTree" id="ENSGT00950000183139"/>
<keyword evidence="2" id="KW-0472">Membrane</keyword>
<reference evidence="3" key="1">
    <citation type="submission" date="2025-08" db="UniProtKB">
        <authorList>
            <consortium name="Ensembl"/>
        </authorList>
    </citation>
    <scope>IDENTIFICATION</scope>
</reference>
<keyword evidence="2" id="KW-1133">Transmembrane helix</keyword>
<dbReference type="Proteomes" id="UP000694395">
    <property type="component" value="Unassembled WGS sequence"/>
</dbReference>
<dbReference type="Ensembl" id="ENSOMYT00000127124.1">
    <property type="protein sequence ID" value="ENSOMYP00000127558.1"/>
    <property type="gene ID" value="ENSOMYG00000068484.1"/>
</dbReference>
<feature type="transmembrane region" description="Helical" evidence="2">
    <location>
        <begin position="108"/>
        <end position="127"/>
    </location>
</feature>